<comment type="caution">
    <text evidence="7">The sequence shown here is derived from an EMBL/GenBank/DDBJ whole genome shotgun (WGS) entry which is preliminary data.</text>
</comment>
<protein>
    <submittedName>
        <fullName evidence="7">Adenylosuccinate lyase</fullName>
    </submittedName>
</protein>
<accession>A0A2H0K9X7</accession>
<dbReference type="InterPro" id="IPR024083">
    <property type="entry name" value="Fumarase/histidase_N"/>
</dbReference>
<keyword evidence="7" id="KW-0456">Lyase</keyword>
<comment type="function">
    <text evidence="4">Catalyzes two reactions in de novo purine nucleotide biosynthesis. Catalyzes the breakdown of 5-aminoimidazole- (N-succinylocarboxamide) ribotide (SAICAR or 2-[5-amino-1-(5-phospho-beta-D-ribosyl)imidazole-4-carboxamido]succinate) to 5-aminoimidazole-4-carboxamide ribotide (AICAR or 5-amino-1-(5-phospho-beta-D-ribosyl)imidazole-4-carboxamide) and fumarate, and of adenylosuccinate (ADS or N(6)-(1,2-dicarboxyethyl)-AMP) to adenosine monophosphate (AMP) and fumarate.</text>
</comment>
<dbReference type="PANTHER" id="PTHR43411">
    <property type="entry name" value="ADENYLOSUCCINATE LYASE"/>
    <property type="match status" value="1"/>
</dbReference>
<evidence type="ECO:0000256" key="1">
    <source>
        <dbReference type="ARBA" id="ARBA00004706"/>
    </source>
</evidence>
<proteinExistence type="predicted"/>
<dbReference type="PRINTS" id="PR00149">
    <property type="entry name" value="FUMRATELYASE"/>
</dbReference>
<dbReference type="GO" id="GO:0004018">
    <property type="term" value="F:N6-(1,2-dicarboxyethyl)AMP AMP-lyase (fumarate-forming) activity"/>
    <property type="evidence" value="ECO:0007669"/>
    <property type="project" value="InterPro"/>
</dbReference>
<evidence type="ECO:0000256" key="4">
    <source>
        <dbReference type="ARBA" id="ARBA00025012"/>
    </source>
</evidence>
<name>A0A2H0K9X7_9BACT</name>
<dbReference type="Pfam" id="PF08328">
    <property type="entry name" value="ASL_C"/>
    <property type="match status" value="1"/>
</dbReference>
<dbReference type="InterPro" id="IPR013539">
    <property type="entry name" value="PurB_C"/>
</dbReference>
<feature type="domain" description="Fumarate lyase N-terminal" evidence="5">
    <location>
        <begin position="81"/>
        <end position="323"/>
    </location>
</feature>
<dbReference type="Gene3D" id="1.20.200.10">
    <property type="entry name" value="Fumarase/aspartase (Central domain)"/>
    <property type="match status" value="1"/>
</dbReference>
<organism evidence="7 8">
    <name type="scientific">Candidatus Taylorbacteria bacterium CG11_big_fil_rev_8_21_14_0_20_46_11</name>
    <dbReference type="NCBI Taxonomy" id="1975025"/>
    <lineage>
        <taxon>Bacteria</taxon>
        <taxon>Candidatus Tayloriibacteriota</taxon>
    </lineage>
</organism>
<comment type="pathway">
    <text evidence="2">Purine metabolism; AMP biosynthesis via de novo pathway; AMP from IMP: step 2/2.</text>
</comment>
<dbReference type="PANTHER" id="PTHR43411:SF1">
    <property type="entry name" value="ADENYLOSUCCINATE LYASE"/>
    <property type="match status" value="1"/>
</dbReference>
<keyword evidence="3" id="KW-0658">Purine biosynthesis</keyword>
<dbReference type="Gene3D" id="1.10.40.30">
    <property type="entry name" value="Fumarase/aspartase (C-terminal domain)"/>
    <property type="match status" value="1"/>
</dbReference>
<evidence type="ECO:0000259" key="5">
    <source>
        <dbReference type="Pfam" id="PF00206"/>
    </source>
</evidence>
<dbReference type="Pfam" id="PF00206">
    <property type="entry name" value="Lyase_1"/>
    <property type="match status" value="1"/>
</dbReference>
<dbReference type="EMBL" id="PCVG01000083">
    <property type="protein sequence ID" value="PIQ68062.1"/>
    <property type="molecule type" value="Genomic_DNA"/>
</dbReference>
<gene>
    <name evidence="7" type="ORF">COV91_06065</name>
</gene>
<evidence type="ECO:0000313" key="7">
    <source>
        <dbReference type="EMBL" id="PIQ68062.1"/>
    </source>
</evidence>
<dbReference type="InterPro" id="IPR047136">
    <property type="entry name" value="PurB_bact"/>
</dbReference>
<dbReference type="InterPro" id="IPR008948">
    <property type="entry name" value="L-Aspartase-like"/>
</dbReference>
<dbReference type="NCBIfam" id="NF006764">
    <property type="entry name" value="PRK09285.1"/>
    <property type="match status" value="1"/>
</dbReference>
<dbReference type="AlphaFoldDB" id="A0A2H0K9X7"/>
<dbReference type="PROSITE" id="PS00163">
    <property type="entry name" value="FUMARATE_LYASES"/>
    <property type="match status" value="1"/>
</dbReference>
<evidence type="ECO:0000313" key="8">
    <source>
        <dbReference type="Proteomes" id="UP000229342"/>
    </source>
</evidence>
<evidence type="ECO:0000256" key="3">
    <source>
        <dbReference type="ARBA" id="ARBA00022755"/>
    </source>
</evidence>
<dbReference type="InterPro" id="IPR000362">
    <property type="entry name" value="Fumarate_lyase_fam"/>
</dbReference>
<dbReference type="Gene3D" id="1.10.275.10">
    <property type="entry name" value="Fumarase/aspartase (N-terminal domain)"/>
    <property type="match status" value="1"/>
</dbReference>
<feature type="domain" description="Adenylosuccinate lyase PurB C-terminal" evidence="6">
    <location>
        <begin position="343"/>
        <end position="456"/>
    </location>
</feature>
<dbReference type="InterPro" id="IPR022761">
    <property type="entry name" value="Fumarate_lyase_N"/>
</dbReference>
<comment type="pathway">
    <text evidence="1">Purine metabolism; IMP biosynthesis via de novo pathway; 5-amino-1-(5-phospho-D-ribosyl)imidazole-4-carboxamide from 5-amino-1-(5-phospho-D-ribosyl)imidazole-4-carboxylate: step 2/2.</text>
</comment>
<evidence type="ECO:0000259" key="6">
    <source>
        <dbReference type="Pfam" id="PF08328"/>
    </source>
</evidence>
<dbReference type="Proteomes" id="UP000229342">
    <property type="component" value="Unassembled WGS sequence"/>
</dbReference>
<sequence length="469" mass="52883">MQIDTLDALCPLDGRYRKKVQALSSAFSERGLMTRRTLVEIDYLCALSDHPRVPLRKFTVSERRYMRTLQNISLPAGRIIKRIELEGYQGRHKTNHDVKAIEFYIQSRLKECSLQDITGWIHFALTSEDVNNIAYALQLRDGLESHLLPAFGSIQTDLCALSGSHALLAMLARTHGQPASPTTFGKEMSVFEQRLSKELDALRTQKIRVKLNGASGNYHAHHASLPHVDWVQFTKDFVARLNDGDHTVQFEPNLMTTQVEPHDTYAQLFDALKRICVILASFCEDMWRYISDNWVVQRAVAGEIGSSVMPHKVNPINFENAEGNLNLAVTLCEFFARQLPRMRLQRHLSDSTVIRNFGVVFGHMLLASMEIRTGLGKIAPNPTAMKRALQAHPEVIAEAYQTILRREGLPDPYKQLSDFTRGKEISLKALRGFARKLKVSSAVQKELLAFTPSNYTGMAAKLALLEGVL</sequence>
<dbReference type="SUPFAM" id="SSF48557">
    <property type="entry name" value="L-aspartase-like"/>
    <property type="match status" value="1"/>
</dbReference>
<reference evidence="7 8" key="1">
    <citation type="submission" date="2017-09" db="EMBL/GenBank/DDBJ databases">
        <title>Depth-based differentiation of microbial function through sediment-hosted aquifers and enrichment of novel symbionts in the deep terrestrial subsurface.</title>
        <authorList>
            <person name="Probst A.J."/>
            <person name="Ladd B."/>
            <person name="Jarett J.K."/>
            <person name="Geller-Mcgrath D.E."/>
            <person name="Sieber C.M."/>
            <person name="Emerson J.B."/>
            <person name="Anantharaman K."/>
            <person name="Thomas B.C."/>
            <person name="Malmstrom R."/>
            <person name="Stieglmeier M."/>
            <person name="Klingl A."/>
            <person name="Woyke T."/>
            <person name="Ryan C.M."/>
            <person name="Banfield J.F."/>
        </authorList>
    </citation>
    <scope>NUCLEOTIDE SEQUENCE [LARGE SCALE GENOMIC DNA]</scope>
    <source>
        <strain evidence="7">CG11_big_fil_rev_8_21_14_0_20_46_11</strain>
    </source>
</reference>
<dbReference type="GO" id="GO:0006188">
    <property type="term" value="P:IMP biosynthetic process"/>
    <property type="evidence" value="ECO:0007669"/>
    <property type="project" value="InterPro"/>
</dbReference>
<dbReference type="InterPro" id="IPR020557">
    <property type="entry name" value="Fumarate_lyase_CS"/>
</dbReference>
<evidence type="ECO:0000256" key="2">
    <source>
        <dbReference type="ARBA" id="ARBA00004734"/>
    </source>
</evidence>